<sequence>MAWWSGSPQPSTSLRVRLTWSFSPSMSKPVL</sequence>
<accession>A0A5B7ERQ6</accession>
<gene>
    <name evidence="1" type="ORF">E2C01_029029</name>
</gene>
<evidence type="ECO:0000313" key="2">
    <source>
        <dbReference type="Proteomes" id="UP000324222"/>
    </source>
</evidence>
<proteinExistence type="predicted"/>
<reference evidence="1 2" key="1">
    <citation type="submission" date="2019-05" db="EMBL/GenBank/DDBJ databases">
        <title>Another draft genome of Portunus trituberculatus and its Hox gene families provides insights of decapod evolution.</title>
        <authorList>
            <person name="Jeong J.-H."/>
            <person name="Song I."/>
            <person name="Kim S."/>
            <person name="Choi T."/>
            <person name="Kim D."/>
            <person name="Ryu S."/>
            <person name="Kim W."/>
        </authorList>
    </citation>
    <scope>NUCLEOTIDE SEQUENCE [LARGE SCALE GENOMIC DNA]</scope>
    <source>
        <tissue evidence="1">Muscle</tissue>
    </source>
</reference>
<protein>
    <submittedName>
        <fullName evidence="1">Uncharacterized protein</fullName>
    </submittedName>
</protein>
<dbReference type="AlphaFoldDB" id="A0A5B7ERQ6"/>
<organism evidence="1 2">
    <name type="scientific">Portunus trituberculatus</name>
    <name type="common">Swimming crab</name>
    <name type="synonym">Neptunus trituberculatus</name>
    <dbReference type="NCBI Taxonomy" id="210409"/>
    <lineage>
        <taxon>Eukaryota</taxon>
        <taxon>Metazoa</taxon>
        <taxon>Ecdysozoa</taxon>
        <taxon>Arthropoda</taxon>
        <taxon>Crustacea</taxon>
        <taxon>Multicrustacea</taxon>
        <taxon>Malacostraca</taxon>
        <taxon>Eumalacostraca</taxon>
        <taxon>Eucarida</taxon>
        <taxon>Decapoda</taxon>
        <taxon>Pleocyemata</taxon>
        <taxon>Brachyura</taxon>
        <taxon>Eubrachyura</taxon>
        <taxon>Portunoidea</taxon>
        <taxon>Portunidae</taxon>
        <taxon>Portuninae</taxon>
        <taxon>Portunus</taxon>
    </lineage>
</organism>
<keyword evidence="2" id="KW-1185">Reference proteome</keyword>
<name>A0A5B7ERQ6_PORTR</name>
<comment type="caution">
    <text evidence="1">The sequence shown here is derived from an EMBL/GenBank/DDBJ whole genome shotgun (WGS) entry which is preliminary data.</text>
</comment>
<dbReference type="Proteomes" id="UP000324222">
    <property type="component" value="Unassembled WGS sequence"/>
</dbReference>
<dbReference type="EMBL" id="VSRR010003312">
    <property type="protein sequence ID" value="MPC35603.1"/>
    <property type="molecule type" value="Genomic_DNA"/>
</dbReference>
<evidence type="ECO:0000313" key="1">
    <source>
        <dbReference type="EMBL" id="MPC35603.1"/>
    </source>
</evidence>